<dbReference type="AlphaFoldDB" id="A0A8B7RC09"/>
<feature type="compositionally biased region" description="Basic and acidic residues" evidence="1">
    <location>
        <begin position="179"/>
        <end position="188"/>
    </location>
</feature>
<feature type="region of interest" description="Disordered" evidence="1">
    <location>
        <begin position="1"/>
        <end position="210"/>
    </location>
</feature>
<dbReference type="KEGG" id="hai:109382223"/>
<dbReference type="Proteomes" id="UP000694851">
    <property type="component" value="Unplaced"/>
</dbReference>
<protein>
    <submittedName>
        <fullName evidence="3">Atrophin-1-like</fullName>
    </submittedName>
</protein>
<feature type="compositionally biased region" description="Basic residues" evidence="1">
    <location>
        <begin position="65"/>
        <end position="75"/>
    </location>
</feature>
<keyword evidence="2" id="KW-1185">Reference proteome</keyword>
<evidence type="ECO:0000313" key="3">
    <source>
        <dbReference type="RefSeq" id="XP_019497115.1"/>
    </source>
</evidence>
<accession>A0A8B7RC09</accession>
<name>A0A8B7RC09_HIPAR</name>
<feature type="compositionally biased region" description="Basic and acidic residues" evidence="1">
    <location>
        <begin position="1"/>
        <end position="17"/>
    </location>
</feature>
<dbReference type="RefSeq" id="XP_019497115.1">
    <property type="nucleotide sequence ID" value="XM_019641570.1"/>
</dbReference>
<gene>
    <name evidence="3" type="primary">LOC109382223</name>
</gene>
<organism evidence="2 3">
    <name type="scientific">Hipposideros armiger</name>
    <name type="common">Great Himalayan leaf-nosed bat</name>
    <dbReference type="NCBI Taxonomy" id="186990"/>
    <lineage>
        <taxon>Eukaryota</taxon>
        <taxon>Metazoa</taxon>
        <taxon>Chordata</taxon>
        <taxon>Craniata</taxon>
        <taxon>Vertebrata</taxon>
        <taxon>Euteleostomi</taxon>
        <taxon>Mammalia</taxon>
        <taxon>Eutheria</taxon>
        <taxon>Laurasiatheria</taxon>
        <taxon>Chiroptera</taxon>
        <taxon>Yinpterochiroptera</taxon>
        <taxon>Rhinolophoidea</taxon>
        <taxon>Hipposideridae</taxon>
        <taxon>Hipposideros</taxon>
    </lineage>
</organism>
<dbReference type="GeneID" id="109382223"/>
<sequence>MHGESQYPHFRDRDSVKSGKTGTAPSWSEWGLELGSVGREPAAPHAGSLKIGPGSASGAVASGHSGRHPLARRQGPRPGRGRGAAGGVLRLRFPEEKARPAPLTGGDAAAQASFSSRPRPPGLEPLNPHPALRAPAFPPTRSRRRLPRHVPPLHSPGMRRTSNRPTDHGHRAPSLSPRTEQRPLESPHHFRPSRRSTPIGQGRSGCRPIG</sequence>
<evidence type="ECO:0000313" key="2">
    <source>
        <dbReference type="Proteomes" id="UP000694851"/>
    </source>
</evidence>
<proteinExistence type="predicted"/>
<feature type="compositionally biased region" description="Low complexity" evidence="1">
    <location>
        <begin position="54"/>
        <end position="64"/>
    </location>
</feature>
<reference evidence="3" key="1">
    <citation type="submission" date="2025-08" db="UniProtKB">
        <authorList>
            <consortium name="RefSeq"/>
        </authorList>
    </citation>
    <scope>IDENTIFICATION</scope>
    <source>
        <tissue evidence="3">Muscle</tissue>
    </source>
</reference>
<evidence type="ECO:0000256" key="1">
    <source>
        <dbReference type="SAM" id="MobiDB-lite"/>
    </source>
</evidence>